<evidence type="ECO:0000256" key="1">
    <source>
        <dbReference type="SAM" id="Phobius"/>
    </source>
</evidence>
<gene>
    <name evidence="2" type="ORF">A4H97_11910</name>
</gene>
<proteinExistence type="predicted"/>
<keyword evidence="1" id="KW-1133">Transmembrane helix</keyword>
<dbReference type="OrthoDB" id="671232at2"/>
<organism evidence="2 3">
    <name type="scientific">Niastella yeongjuensis</name>
    <dbReference type="NCBI Taxonomy" id="354355"/>
    <lineage>
        <taxon>Bacteria</taxon>
        <taxon>Pseudomonadati</taxon>
        <taxon>Bacteroidota</taxon>
        <taxon>Chitinophagia</taxon>
        <taxon>Chitinophagales</taxon>
        <taxon>Chitinophagaceae</taxon>
        <taxon>Niastella</taxon>
    </lineage>
</organism>
<accession>A0A1V9EA43</accession>
<evidence type="ECO:0000313" key="2">
    <source>
        <dbReference type="EMBL" id="OQP42854.1"/>
    </source>
</evidence>
<dbReference type="RefSeq" id="WP_081203270.1">
    <property type="nucleotide sequence ID" value="NZ_FOCZ01000005.1"/>
</dbReference>
<keyword evidence="1" id="KW-0812">Transmembrane</keyword>
<protein>
    <recommendedName>
        <fullName evidence="4">Copper resistance protein D domain-containing protein</fullName>
    </recommendedName>
</protein>
<name>A0A1V9EA43_9BACT</name>
<sequence>MKPHSVYLTFLIIHLSAFALFTGTLIANIVNSNQLWQYSDKDAAITRALFNTTGKYNRIMGICLGVAVLMGIGMMIQMHQVYGPQLWFRIKIGLLIVLMVVRIFYSRNLGQLKKGINNEIKVSFADLRKKISLFQLLSVLIIGCIIILSVARFN</sequence>
<feature type="transmembrane region" description="Helical" evidence="1">
    <location>
        <begin position="59"/>
        <end position="80"/>
    </location>
</feature>
<dbReference type="AlphaFoldDB" id="A0A1V9EA43"/>
<evidence type="ECO:0000313" key="3">
    <source>
        <dbReference type="Proteomes" id="UP000192610"/>
    </source>
</evidence>
<keyword evidence="3" id="KW-1185">Reference proteome</keyword>
<reference evidence="3" key="1">
    <citation type="submission" date="2016-04" db="EMBL/GenBank/DDBJ databases">
        <authorList>
            <person name="Chen L."/>
            <person name="Zhuang W."/>
            <person name="Wang G."/>
        </authorList>
    </citation>
    <scope>NUCLEOTIDE SEQUENCE [LARGE SCALE GENOMIC DNA]</scope>
    <source>
        <strain evidence="3">17621</strain>
    </source>
</reference>
<feature type="transmembrane region" description="Helical" evidence="1">
    <location>
        <begin position="131"/>
        <end position="151"/>
    </location>
</feature>
<keyword evidence="1" id="KW-0472">Membrane</keyword>
<comment type="caution">
    <text evidence="2">The sequence shown here is derived from an EMBL/GenBank/DDBJ whole genome shotgun (WGS) entry which is preliminary data.</text>
</comment>
<evidence type="ECO:0008006" key="4">
    <source>
        <dbReference type="Google" id="ProtNLM"/>
    </source>
</evidence>
<feature type="transmembrane region" description="Helical" evidence="1">
    <location>
        <begin position="6"/>
        <end position="30"/>
    </location>
</feature>
<dbReference type="Proteomes" id="UP000192610">
    <property type="component" value="Unassembled WGS sequence"/>
</dbReference>
<dbReference type="EMBL" id="LVXG01000056">
    <property type="protein sequence ID" value="OQP42854.1"/>
    <property type="molecule type" value="Genomic_DNA"/>
</dbReference>
<feature type="transmembrane region" description="Helical" evidence="1">
    <location>
        <begin position="86"/>
        <end position="105"/>
    </location>
</feature>